<evidence type="ECO:0000313" key="2">
    <source>
        <dbReference type="Proteomes" id="UP000029889"/>
    </source>
</evidence>
<organism evidence="1 2">
    <name type="scientific">Escherichia phage 121Q</name>
    <dbReference type="NCBI Taxonomy" id="1555202"/>
    <lineage>
        <taxon>Viruses</taxon>
        <taxon>Duplodnaviria</taxon>
        <taxon>Heunggongvirae</taxon>
        <taxon>Uroviricota</taxon>
        <taxon>Caudoviricetes</taxon>
        <taxon>Asteriusvirus</taxon>
        <taxon>Asteriusvirus av121Q</taxon>
    </lineage>
</organism>
<dbReference type="Proteomes" id="UP000029889">
    <property type="component" value="Segment"/>
</dbReference>
<gene>
    <name evidence="1" type="primary">21</name>
    <name evidence="1" type="ORF">PBI_121Q_21</name>
</gene>
<protein>
    <submittedName>
        <fullName evidence="1">Uncharacterized protein</fullName>
    </submittedName>
</protein>
<reference evidence="1 2" key="1">
    <citation type="submission" date="2014-09" db="EMBL/GenBank/DDBJ databases">
        <authorList>
            <person name="Lapin J.S."/>
            <person name="Pope W.H."/>
            <person name="Hua J."/>
            <person name="Ford M.E."/>
            <person name="Conway J.F."/>
            <person name="Hatfull G.F."/>
            <person name="Hendrix R.W."/>
        </authorList>
    </citation>
    <scope>NUCLEOTIDE SEQUENCE [LARGE SCALE GENOMIC DNA]</scope>
</reference>
<accession>A0A097EWX3</accession>
<name>A0A097EWX3_9CAUD</name>
<proteinExistence type="predicted"/>
<dbReference type="EMBL" id="KM507819">
    <property type="protein sequence ID" value="AIT13918.1"/>
    <property type="molecule type" value="Genomic_DNA"/>
</dbReference>
<keyword evidence="2" id="KW-1185">Reference proteome</keyword>
<evidence type="ECO:0000313" key="1">
    <source>
        <dbReference type="EMBL" id="AIT13918.1"/>
    </source>
</evidence>
<dbReference type="GeneID" id="22111061"/>
<dbReference type="RefSeq" id="YP_009101615.1">
    <property type="nucleotide sequence ID" value="NC_025447.1"/>
</dbReference>
<sequence>MSSKSNKKNLLDSIVDYTPEKDTLQSFSNRADHAINSVIHLLESIEDEFNQTDAEDLKKRLFLSIKNRDYKKFQKGLENIALDEKRNKGN</sequence>
<dbReference type="KEGG" id="vg:22111061"/>
<dbReference type="OrthoDB" id="22474at10239"/>